<evidence type="ECO:0000256" key="5">
    <source>
        <dbReference type="ARBA" id="ARBA00012464"/>
    </source>
</evidence>
<keyword evidence="10" id="KW-0663">Pyridoxal phosphate</keyword>
<dbReference type="EC" id="2.9.1.2" evidence="5"/>
<dbReference type="GO" id="GO:0098621">
    <property type="term" value="F:O-phosphoseryl-tRNA(Sec) selenium transferase activity"/>
    <property type="evidence" value="ECO:0007669"/>
    <property type="project" value="UniProtKB-EC"/>
</dbReference>
<evidence type="ECO:0000256" key="4">
    <source>
        <dbReference type="ARBA" id="ARBA00007037"/>
    </source>
</evidence>
<dbReference type="OrthoDB" id="10263545at2759"/>
<dbReference type="AlphaFoldDB" id="A0A448X6K0"/>
<sequence>MPSCQPCSQSDCAKSHRRKESPITLSSIRPEIQGESVDLLYVQSTDKNLMVPVGGAVVAGFSKELVTSVAELYPGRASASPSIDVFATLLFLGWSGWHDLVTQRAKTFSRLLAGLHILATSSADSRISSWRLLETPDNHISIALAWKLSEALNSSPEGKRCCQHLTLLGSQLFTQGCSGVR</sequence>
<evidence type="ECO:0000313" key="18">
    <source>
        <dbReference type="EMBL" id="VEL29289.1"/>
    </source>
</evidence>
<keyword evidence="9" id="KW-0694">RNA-binding</keyword>
<dbReference type="GO" id="GO:0000049">
    <property type="term" value="F:tRNA binding"/>
    <property type="evidence" value="ECO:0007669"/>
    <property type="project" value="UniProtKB-KW"/>
</dbReference>
<dbReference type="PANTHER" id="PTHR12944">
    <property type="entry name" value="SOLUBLE LIVER ANTIGEN/LIVER PANCREAS ANTIGEN"/>
    <property type="match status" value="1"/>
</dbReference>
<evidence type="ECO:0000256" key="7">
    <source>
        <dbReference type="ARBA" id="ARBA00022555"/>
    </source>
</evidence>
<comment type="similarity">
    <text evidence="4">Belongs to the SepSecS family.</text>
</comment>
<evidence type="ECO:0000256" key="12">
    <source>
        <dbReference type="ARBA" id="ARBA00023266"/>
    </source>
</evidence>
<evidence type="ECO:0000256" key="14">
    <source>
        <dbReference type="ARBA" id="ARBA00030669"/>
    </source>
</evidence>
<dbReference type="InterPro" id="IPR015421">
    <property type="entry name" value="PyrdxlP-dep_Trfase_major"/>
</dbReference>
<keyword evidence="19" id="KW-1185">Reference proteome</keyword>
<dbReference type="InterPro" id="IPR015424">
    <property type="entry name" value="PyrdxlP-dep_Trfase"/>
</dbReference>
<dbReference type="InterPro" id="IPR008829">
    <property type="entry name" value="SepSecS/SepCysS"/>
</dbReference>
<dbReference type="SUPFAM" id="SSF53383">
    <property type="entry name" value="PLP-dependent transferases"/>
    <property type="match status" value="1"/>
</dbReference>
<evidence type="ECO:0000313" key="19">
    <source>
        <dbReference type="Proteomes" id="UP000784294"/>
    </source>
</evidence>
<proteinExistence type="inferred from homology"/>
<comment type="cofactor">
    <cofactor evidence="1">
        <name>pyridoxal 5'-phosphate</name>
        <dbReference type="ChEBI" id="CHEBI:597326"/>
    </cofactor>
</comment>
<dbReference type="UniPathway" id="UPA00906">
    <property type="reaction ID" value="UER00898"/>
</dbReference>
<dbReference type="InterPro" id="IPR019872">
    <property type="entry name" value="Sec-tRNA_Se_transferase"/>
</dbReference>
<keyword evidence="11" id="KW-0648">Protein biosynthesis</keyword>
<evidence type="ECO:0000256" key="6">
    <source>
        <dbReference type="ARBA" id="ARBA00021963"/>
    </source>
</evidence>
<comment type="caution">
    <text evidence="18">The sequence shown here is derived from an EMBL/GenBank/DDBJ whole genome shotgun (WGS) entry which is preliminary data.</text>
</comment>
<evidence type="ECO:0000256" key="2">
    <source>
        <dbReference type="ARBA" id="ARBA00002552"/>
    </source>
</evidence>
<dbReference type="EMBL" id="CAAALY010101866">
    <property type="protein sequence ID" value="VEL29289.1"/>
    <property type="molecule type" value="Genomic_DNA"/>
</dbReference>
<evidence type="ECO:0000256" key="8">
    <source>
        <dbReference type="ARBA" id="ARBA00022679"/>
    </source>
</evidence>
<evidence type="ECO:0000256" key="1">
    <source>
        <dbReference type="ARBA" id="ARBA00001933"/>
    </source>
</evidence>
<keyword evidence="7" id="KW-0820">tRNA-binding</keyword>
<name>A0A448X6K0_9PLAT</name>
<dbReference type="GO" id="GO:0001514">
    <property type="term" value="P:selenocysteine incorporation"/>
    <property type="evidence" value="ECO:0007669"/>
    <property type="project" value="TreeGrafter"/>
</dbReference>
<comment type="catalytic activity">
    <reaction evidence="17">
        <text>O-phospho-L-seryl-tRNA(Sec) + selenophosphate + H2O = L-selenocysteinyl-tRNA(Sec) + 2 phosphate</text>
        <dbReference type="Rhea" id="RHEA:25041"/>
        <dbReference type="Rhea" id="RHEA-COMP:9743"/>
        <dbReference type="Rhea" id="RHEA-COMP:9947"/>
        <dbReference type="ChEBI" id="CHEBI:15377"/>
        <dbReference type="ChEBI" id="CHEBI:16144"/>
        <dbReference type="ChEBI" id="CHEBI:43474"/>
        <dbReference type="ChEBI" id="CHEBI:78551"/>
        <dbReference type="ChEBI" id="CHEBI:78573"/>
        <dbReference type="EC" id="2.9.1.2"/>
    </reaction>
</comment>
<dbReference type="Pfam" id="PF05889">
    <property type="entry name" value="SepSecS"/>
    <property type="match status" value="1"/>
</dbReference>
<keyword evidence="12" id="KW-0711">Selenium</keyword>
<evidence type="ECO:0000256" key="16">
    <source>
        <dbReference type="ARBA" id="ARBA00032693"/>
    </source>
</evidence>
<evidence type="ECO:0000256" key="9">
    <source>
        <dbReference type="ARBA" id="ARBA00022884"/>
    </source>
</evidence>
<evidence type="ECO:0000256" key="3">
    <source>
        <dbReference type="ARBA" id="ARBA00004822"/>
    </source>
</evidence>
<reference evidence="18" key="1">
    <citation type="submission" date="2018-11" db="EMBL/GenBank/DDBJ databases">
        <authorList>
            <consortium name="Pathogen Informatics"/>
        </authorList>
    </citation>
    <scope>NUCLEOTIDE SEQUENCE</scope>
</reference>
<comment type="pathway">
    <text evidence="3">Aminoacyl-tRNA biosynthesis; selenocysteinyl-tRNA(Sec) biosynthesis; selenocysteinyl-tRNA(Sec) from L-seryl-tRNA(Sec) (archaeal/eukaryal route): step 2/2.</text>
</comment>
<dbReference type="Proteomes" id="UP000784294">
    <property type="component" value="Unassembled WGS sequence"/>
</dbReference>
<gene>
    <name evidence="18" type="ORF">PXEA_LOCUS22729</name>
</gene>
<accession>A0A448X6K0</accession>
<evidence type="ECO:0000256" key="17">
    <source>
        <dbReference type="ARBA" id="ARBA00048808"/>
    </source>
</evidence>
<comment type="subunit">
    <text evidence="13">Homotetramer formed by a catalytic dimer and a non-catalytic dimer serving as a binding platform that orients tRNASec for catalysis. Each tetramer binds the CCA ends of two tRNAs which point to the active sites of the catalytic dimer.</text>
</comment>
<dbReference type="PANTHER" id="PTHR12944:SF2">
    <property type="entry name" value="O-PHOSPHOSERYL-TRNA(SEC) SELENIUM TRANSFERASE"/>
    <property type="match status" value="1"/>
</dbReference>
<organism evidence="18 19">
    <name type="scientific">Protopolystoma xenopodis</name>
    <dbReference type="NCBI Taxonomy" id="117903"/>
    <lineage>
        <taxon>Eukaryota</taxon>
        <taxon>Metazoa</taxon>
        <taxon>Spiralia</taxon>
        <taxon>Lophotrochozoa</taxon>
        <taxon>Platyhelminthes</taxon>
        <taxon>Monogenea</taxon>
        <taxon>Polyopisthocotylea</taxon>
        <taxon>Polystomatidea</taxon>
        <taxon>Polystomatidae</taxon>
        <taxon>Protopolystoma</taxon>
    </lineage>
</organism>
<dbReference type="Gene3D" id="3.40.640.10">
    <property type="entry name" value="Type I PLP-dependent aspartate aminotransferase-like (Major domain)"/>
    <property type="match status" value="1"/>
</dbReference>
<evidence type="ECO:0000256" key="15">
    <source>
        <dbReference type="ARBA" id="ARBA00032048"/>
    </source>
</evidence>
<evidence type="ECO:0000256" key="10">
    <source>
        <dbReference type="ARBA" id="ARBA00022898"/>
    </source>
</evidence>
<comment type="function">
    <text evidence="2">Converts O-phosphoseryl-tRNA(Sec) to selenocysteinyl-tRNA(Sec) required for selenoprotein biosynthesis.</text>
</comment>
<protein>
    <recommendedName>
        <fullName evidence="6">O-phosphoseryl-tRNA(Sec) selenium transferase</fullName>
        <ecNumber evidence="5">2.9.1.2</ecNumber>
    </recommendedName>
    <alternativeName>
        <fullName evidence="14">Selenocysteine synthase</fullName>
    </alternativeName>
    <alternativeName>
        <fullName evidence="15">Selenocysteinyl-tRNA(Sec) synthase</fullName>
    </alternativeName>
    <alternativeName>
        <fullName evidence="16">Sep-tRNA:Sec-tRNA synthase</fullName>
    </alternativeName>
</protein>
<evidence type="ECO:0000256" key="11">
    <source>
        <dbReference type="ARBA" id="ARBA00022917"/>
    </source>
</evidence>
<keyword evidence="8" id="KW-0808">Transferase</keyword>
<evidence type="ECO:0000256" key="13">
    <source>
        <dbReference type="ARBA" id="ARBA00026053"/>
    </source>
</evidence>
<dbReference type="GO" id="GO:0001717">
    <property type="term" value="P:conversion of seryl-tRNAsec to selenocys-tRNAsec"/>
    <property type="evidence" value="ECO:0007669"/>
    <property type="project" value="InterPro"/>
</dbReference>